<dbReference type="SUPFAM" id="SSF50729">
    <property type="entry name" value="PH domain-like"/>
    <property type="match status" value="1"/>
</dbReference>
<dbReference type="PROSITE" id="PS50115">
    <property type="entry name" value="ARFGAP"/>
    <property type="match status" value="1"/>
</dbReference>
<feature type="coiled-coil region" evidence="6">
    <location>
        <begin position="284"/>
        <end position="311"/>
    </location>
</feature>
<dbReference type="PANTHER" id="PTHR23180">
    <property type="entry name" value="CENTAURIN/ARF"/>
    <property type="match status" value="1"/>
</dbReference>
<feature type="compositionally biased region" description="Low complexity" evidence="7">
    <location>
        <begin position="426"/>
        <end position="440"/>
    </location>
</feature>
<protein>
    <recommendedName>
        <fullName evidence="12">PH domain-containing protein</fullName>
    </recommendedName>
</protein>
<feature type="coiled-coil region" evidence="6">
    <location>
        <begin position="37"/>
        <end position="68"/>
    </location>
</feature>
<dbReference type="SMART" id="SM00233">
    <property type="entry name" value="PH"/>
    <property type="match status" value="1"/>
</dbReference>
<dbReference type="FunFam" id="1.10.220.150:FF:000009">
    <property type="entry name" value="stromal membrane-associated protein 1 isoform X1"/>
    <property type="match status" value="1"/>
</dbReference>
<evidence type="ECO:0000256" key="4">
    <source>
        <dbReference type="ARBA" id="ARBA00022833"/>
    </source>
</evidence>
<feature type="region of interest" description="Disordered" evidence="7">
    <location>
        <begin position="655"/>
        <end position="674"/>
    </location>
</feature>
<proteinExistence type="predicted"/>
<evidence type="ECO:0000256" key="7">
    <source>
        <dbReference type="SAM" id="MobiDB-lite"/>
    </source>
</evidence>
<keyword evidence="4" id="KW-0862">Zinc</keyword>
<evidence type="ECO:0000259" key="9">
    <source>
        <dbReference type="PROSITE" id="PS50115"/>
    </source>
</evidence>
<reference evidence="10" key="1">
    <citation type="submission" date="2020-07" db="EMBL/GenBank/DDBJ databases">
        <title>Draft Genome Sequence of a Deep-Sea Yeast, Naganishia (Cryptococcus) liquefaciens strain N6.</title>
        <authorList>
            <person name="Han Y.W."/>
            <person name="Kajitani R."/>
            <person name="Morimoto H."/>
            <person name="Parhat M."/>
            <person name="Tsubouchi H."/>
            <person name="Bakenova O."/>
            <person name="Ogata M."/>
            <person name="Argunhan B."/>
            <person name="Aoki R."/>
            <person name="Kajiwara S."/>
            <person name="Itoh T."/>
            <person name="Iwasaki H."/>
        </authorList>
    </citation>
    <scope>NUCLEOTIDE SEQUENCE</scope>
    <source>
        <strain evidence="10">N6</strain>
    </source>
</reference>
<keyword evidence="2" id="KW-0479">Metal-binding</keyword>
<dbReference type="Pfam" id="PF01412">
    <property type="entry name" value="ArfGap"/>
    <property type="match status" value="1"/>
</dbReference>
<dbReference type="InterPro" id="IPR011993">
    <property type="entry name" value="PH-like_dom_sf"/>
</dbReference>
<keyword evidence="6" id="KW-0175">Coiled coil</keyword>
<sequence length="1042" mass="114802">MWSELPVEPAVDSPVFRASLTALDVKACAVRKTCKNALQAAQTVHDLLEKLEAAESDLFESLDLLKRQIVPVDPKSIEQTGAADGVVGDLKAWKMKERTDERQRLDSLVISRIRALKTEMKSKGIGAGGSLGIFEDQSKAYYQGQGKYLAPQNPTRQGDDPAAIRQVVAQAEFDLRRYTIHSQLLSTTPPYSLSCVELATCLDIWLGSTLPDLSSDGPAVENSPAGLNTYISEFLRSPRSARSDMEGTAFSGTRRRLRTLSQKASMSTLPVASPSTANLVIQPLKSVSAIKEQLRDELTTLARQKDALEKNWEERERRRSRIHDAAAEARQQISKTESEPATSKRQSFQLSRHEALAKLRDSEEPERDVDKSLTHSKKKKTRGMGQRLKGMIQSASFSANLSSKAGNGPVTQKHEASAAPRKSIQLETPLLLPSSTSPSRPHVDKRHSFTASSSSRPNSYCSPFLPSPIIPAEANALHSIHQVALPSRIQPSLMDDTSGNRHVSGPIYRDLQSQTGMQVVEDEIHRQSAGRKREGMLWTSGVWEDVAASAGKGGERKERGKWEHCWVVLAGCKLYEYRDALNSKAEMDHEVIDLQFANARQGRDTDRRFTFEIVTPKYGKRMYQSTSHDDMKSWIYAICNAVESNINGTGTLNRSGTAASLSSQSATSHGPPLAYVPSGLGLGLPSSPRNHSIGPTEVVPIDSSWAKAIERRTSFKDAFRQGRATLGLNPSKMPDGYLTKQNGHRRLPSKGTKEIHHVHTQSLDAGKAPIPRSRSSLSVPGLGIEFLAPGSRQSSRSSKSSKRSSLISISDEGVSMPAVDALPTSGTVLFPAATRRSSYQLDLDDDMRNAILLADPMPLTLSEQTPVKETINTPNITPSETMTQERFQNALIDEAPALPPPDMSLLRQIADDPSNQTCADCGHHIKGETSQRWATIAIHNNPQVMFICIRCAGIHRSFGTHISKVRSPDLDKWTDEAILMARAWGNTRGNLIWERCKPEGLKPADDSLPALRHYIEAKYIKGQWLSEEDRQFYMNEQAGIAI</sequence>
<feature type="domain" description="Arf-GAP" evidence="9">
    <location>
        <begin position="903"/>
        <end position="1032"/>
    </location>
</feature>
<feature type="compositionally biased region" description="Low complexity" evidence="7">
    <location>
        <begin position="655"/>
        <end position="668"/>
    </location>
</feature>
<feature type="compositionally biased region" description="Basic and acidic residues" evidence="7">
    <location>
        <begin position="311"/>
        <end position="327"/>
    </location>
</feature>
<dbReference type="Proteomes" id="UP000620104">
    <property type="component" value="Unassembled WGS sequence"/>
</dbReference>
<evidence type="ECO:0000256" key="6">
    <source>
        <dbReference type="SAM" id="Coils"/>
    </source>
</evidence>
<dbReference type="Gene3D" id="1.20.1270.60">
    <property type="entry name" value="Arfaptin homology (AH) domain/BAR domain"/>
    <property type="match status" value="1"/>
</dbReference>
<dbReference type="InterPro" id="IPR045258">
    <property type="entry name" value="ACAP1/2/3-like"/>
</dbReference>
<dbReference type="OrthoDB" id="10266696at2759"/>
<feature type="compositionally biased region" description="Basic and acidic residues" evidence="7">
    <location>
        <begin position="351"/>
        <end position="373"/>
    </location>
</feature>
<dbReference type="GO" id="GO:0005096">
    <property type="term" value="F:GTPase activator activity"/>
    <property type="evidence" value="ECO:0007669"/>
    <property type="project" value="UniProtKB-KW"/>
</dbReference>
<organism evidence="10 11">
    <name type="scientific">Naganishia liquefaciens</name>
    <dbReference type="NCBI Taxonomy" id="104408"/>
    <lineage>
        <taxon>Eukaryota</taxon>
        <taxon>Fungi</taxon>
        <taxon>Dikarya</taxon>
        <taxon>Basidiomycota</taxon>
        <taxon>Agaricomycotina</taxon>
        <taxon>Tremellomycetes</taxon>
        <taxon>Filobasidiales</taxon>
        <taxon>Filobasidiaceae</taxon>
        <taxon>Naganishia</taxon>
    </lineage>
</organism>
<evidence type="ECO:0000259" key="8">
    <source>
        <dbReference type="PROSITE" id="PS50003"/>
    </source>
</evidence>
<evidence type="ECO:0008006" key="12">
    <source>
        <dbReference type="Google" id="ProtNLM"/>
    </source>
</evidence>
<name>A0A8H3TUS2_9TREE</name>
<dbReference type="SUPFAM" id="SSF57863">
    <property type="entry name" value="ArfGap/RecO-like zinc finger"/>
    <property type="match status" value="1"/>
</dbReference>
<accession>A0A8H3TUS2</accession>
<dbReference type="Pfam" id="PF00169">
    <property type="entry name" value="PH"/>
    <property type="match status" value="1"/>
</dbReference>
<evidence type="ECO:0000256" key="2">
    <source>
        <dbReference type="ARBA" id="ARBA00022723"/>
    </source>
</evidence>
<dbReference type="GO" id="GO:0008270">
    <property type="term" value="F:zinc ion binding"/>
    <property type="evidence" value="ECO:0007669"/>
    <property type="project" value="UniProtKB-KW"/>
</dbReference>
<dbReference type="PANTHER" id="PTHR23180:SF160">
    <property type="entry name" value="ADP-RIBOSYLATION FACTOR GTPASE-ACTIVATING PROTEIN EFFECTOR PROTEIN 1"/>
    <property type="match status" value="1"/>
</dbReference>
<feature type="region of interest" description="Disordered" evidence="7">
    <location>
        <begin position="786"/>
        <end position="807"/>
    </location>
</feature>
<dbReference type="InterPro" id="IPR037278">
    <property type="entry name" value="ARFGAP/RecO"/>
</dbReference>
<dbReference type="AlphaFoldDB" id="A0A8H3TUS2"/>
<feature type="region of interest" description="Disordered" evidence="7">
    <location>
        <begin position="400"/>
        <end position="459"/>
    </location>
</feature>
<feature type="region of interest" description="Disordered" evidence="7">
    <location>
        <begin position="311"/>
        <end position="388"/>
    </location>
</feature>
<dbReference type="InterPro" id="IPR027267">
    <property type="entry name" value="AH/BAR_dom_sf"/>
</dbReference>
<keyword evidence="3 5" id="KW-0863">Zinc-finger</keyword>
<keyword evidence="1" id="KW-0343">GTPase activation</keyword>
<dbReference type="CDD" id="cd08204">
    <property type="entry name" value="ArfGap"/>
    <property type="match status" value="1"/>
</dbReference>
<dbReference type="Gene3D" id="2.30.29.30">
    <property type="entry name" value="Pleckstrin-homology domain (PH domain)/Phosphotyrosine-binding domain (PTB)"/>
    <property type="match status" value="1"/>
</dbReference>
<evidence type="ECO:0000256" key="5">
    <source>
        <dbReference type="PROSITE-ProRule" id="PRU00288"/>
    </source>
</evidence>
<dbReference type="PROSITE" id="PS50003">
    <property type="entry name" value="PH_DOMAIN"/>
    <property type="match status" value="1"/>
</dbReference>
<evidence type="ECO:0000313" key="11">
    <source>
        <dbReference type="Proteomes" id="UP000620104"/>
    </source>
</evidence>
<keyword evidence="11" id="KW-1185">Reference proteome</keyword>
<evidence type="ECO:0000256" key="1">
    <source>
        <dbReference type="ARBA" id="ARBA00022468"/>
    </source>
</evidence>
<dbReference type="InterPro" id="IPR001849">
    <property type="entry name" value="PH_domain"/>
</dbReference>
<dbReference type="PRINTS" id="PR00405">
    <property type="entry name" value="REVINTRACTNG"/>
</dbReference>
<feature type="compositionally biased region" description="Low complexity" evidence="7">
    <location>
        <begin position="791"/>
        <end position="807"/>
    </location>
</feature>
<comment type="caution">
    <text evidence="10">The sequence shown here is derived from an EMBL/GenBank/DDBJ whole genome shotgun (WGS) entry which is preliminary data.</text>
</comment>
<feature type="compositionally biased region" description="Polar residues" evidence="7">
    <location>
        <begin position="331"/>
        <end position="350"/>
    </location>
</feature>
<dbReference type="Gene3D" id="1.10.220.150">
    <property type="entry name" value="Arf GTPase activating protein"/>
    <property type="match status" value="1"/>
</dbReference>
<evidence type="ECO:0000313" key="10">
    <source>
        <dbReference type="EMBL" id="GHJ87273.1"/>
    </source>
</evidence>
<dbReference type="EMBL" id="BLZA01000021">
    <property type="protein sequence ID" value="GHJ87273.1"/>
    <property type="molecule type" value="Genomic_DNA"/>
</dbReference>
<gene>
    <name evidence="10" type="ORF">NliqN6_3675</name>
</gene>
<dbReference type="SMART" id="SM00105">
    <property type="entry name" value="ArfGap"/>
    <property type="match status" value="1"/>
</dbReference>
<feature type="domain" description="PH" evidence="8">
    <location>
        <begin position="549"/>
        <end position="643"/>
    </location>
</feature>
<evidence type="ECO:0000256" key="3">
    <source>
        <dbReference type="ARBA" id="ARBA00022771"/>
    </source>
</evidence>
<dbReference type="InterPro" id="IPR038508">
    <property type="entry name" value="ArfGAP_dom_sf"/>
</dbReference>
<dbReference type="InterPro" id="IPR001164">
    <property type="entry name" value="ArfGAP_dom"/>
</dbReference>